<comment type="subcellular location">
    <subcellularLocation>
        <location evidence="4">Cytoplasm</location>
    </subcellularLocation>
</comment>
<evidence type="ECO:0000259" key="7">
    <source>
        <dbReference type="PROSITE" id="PS00745"/>
    </source>
</evidence>
<dbReference type="InterPro" id="IPR005139">
    <property type="entry name" value="PCRF"/>
</dbReference>
<evidence type="ECO:0000313" key="8">
    <source>
        <dbReference type="EMBL" id="MDI6447536.1"/>
    </source>
</evidence>
<evidence type="ECO:0000256" key="4">
    <source>
        <dbReference type="HAMAP-Rule" id="MF_00094"/>
    </source>
</evidence>
<comment type="function">
    <text evidence="4">Peptide chain release factor 2 directs the termination of translation in response to the peptide chain termination codons UGA and UAA.</text>
</comment>
<dbReference type="Gene3D" id="3.30.160.20">
    <property type="match status" value="1"/>
</dbReference>
<proteinExistence type="inferred from homology"/>
<evidence type="ECO:0000313" key="9">
    <source>
        <dbReference type="Proteomes" id="UP001431776"/>
    </source>
</evidence>
<gene>
    <name evidence="4 8" type="primary">prfB</name>
    <name evidence="8" type="ORF">QJ522_00655</name>
</gene>
<dbReference type="InterPro" id="IPR000352">
    <property type="entry name" value="Pep_chain_release_fac_I"/>
</dbReference>
<dbReference type="Pfam" id="PF03462">
    <property type="entry name" value="PCRF"/>
    <property type="match status" value="1"/>
</dbReference>
<dbReference type="PROSITE" id="PS00745">
    <property type="entry name" value="RF_PROK_I"/>
    <property type="match status" value="1"/>
</dbReference>
<dbReference type="FunFam" id="3.30.160.20:FF:000010">
    <property type="entry name" value="Peptide chain release factor 2"/>
    <property type="match status" value="1"/>
</dbReference>
<dbReference type="Gene3D" id="3.30.70.1660">
    <property type="match status" value="1"/>
</dbReference>
<comment type="PTM">
    <text evidence="4">Methylated by PrmC. Methylation increases the termination efficiency of RF2.</text>
</comment>
<reference evidence="8" key="1">
    <citation type="submission" date="2023-05" db="EMBL/GenBank/DDBJ databases">
        <title>Anaerotaeda fermentans gen. nov., sp. nov., a novel anaerobic planctomycete of the new family within the order Sedimentisphaerales isolated from Taman Peninsula, Russia.</title>
        <authorList>
            <person name="Khomyakova M.A."/>
            <person name="Merkel A.Y."/>
            <person name="Slobodkin A.I."/>
        </authorList>
    </citation>
    <scope>NUCLEOTIDE SEQUENCE</scope>
    <source>
        <strain evidence="8">M17dextr</strain>
    </source>
</reference>
<comment type="caution">
    <text evidence="8">The sequence shown here is derived from an EMBL/GenBank/DDBJ whole genome shotgun (WGS) entry which is preliminary data.</text>
</comment>
<name>A0AAW6TUH5_9BACT</name>
<dbReference type="InterPro" id="IPR045853">
    <property type="entry name" value="Pep_chain_release_fac_I_sf"/>
</dbReference>
<keyword evidence="2 4" id="KW-0488">Methylation</keyword>
<dbReference type="EMBL" id="JASCXX010000001">
    <property type="protein sequence ID" value="MDI6447536.1"/>
    <property type="molecule type" value="Genomic_DNA"/>
</dbReference>
<keyword evidence="9" id="KW-1185">Reference proteome</keyword>
<evidence type="ECO:0000256" key="5">
    <source>
        <dbReference type="NCBIfam" id="TIGR00020"/>
    </source>
</evidence>
<organism evidence="8 9">
    <name type="scientific">Anaerobaca lacustris</name>
    <dbReference type="NCBI Taxonomy" id="3044600"/>
    <lineage>
        <taxon>Bacteria</taxon>
        <taxon>Pseudomonadati</taxon>
        <taxon>Planctomycetota</taxon>
        <taxon>Phycisphaerae</taxon>
        <taxon>Sedimentisphaerales</taxon>
        <taxon>Anaerobacaceae</taxon>
        <taxon>Anaerobaca</taxon>
    </lineage>
</organism>
<dbReference type="Gene3D" id="1.20.58.410">
    <property type="entry name" value="Release factor"/>
    <property type="match status" value="1"/>
</dbReference>
<sequence>MEVAELKGLIGELEARVVKIRDWLDLPGKRAQLDQLEQQMSREGFWDNPEAAQRTTGQLSTLKAVVEPVEELQREVADLSELYQLAAEEGDGDELEQLEEDVDSLMRRCDKIELAGLLSRPEDTKNCFISIHAGAGGTESCDWANMLLRMYTRFFDANRFKYEELDLVPGEEAGIRSVTLRVIGPFAFGKLSCEVGVHRLVRISPFDSQKRRHTSFAAVDCTPEFDEDIEIEISEEDIRIDTYRAGGAGGQHVNKVSSAVRITHLPTGLVVQCQNERSQHKNKAQAMKVLKGRLYMLEQQKRDAEVARLYGDKGEIAWGNQIRSYVLQPYQMVKDHRTNYQTGNVEAVLDGDLDALIESFLRHRVKDNKTKTA</sequence>
<accession>A0AAW6TUH5</accession>
<dbReference type="InterPro" id="IPR004374">
    <property type="entry name" value="PrfB"/>
</dbReference>
<feature type="modified residue" description="N5-methylglutamine" evidence="4">
    <location>
        <position position="251"/>
    </location>
</feature>
<dbReference type="PANTHER" id="PTHR43116:SF3">
    <property type="entry name" value="CLASS I PEPTIDE CHAIN RELEASE FACTOR"/>
    <property type="match status" value="1"/>
</dbReference>
<evidence type="ECO:0000256" key="3">
    <source>
        <dbReference type="ARBA" id="ARBA00022917"/>
    </source>
</evidence>
<keyword evidence="6" id="KW-0175">Coiled coil</keyword>
<dbReference type="RefSeq" id="WP_432212197.1">
    <property type="nucleotide sequence ID" value="NZ_JASCXX010000001.1"/>
</dbReference>
<dbReference type="SUPFAM" id="SSF75620">
    <property type="entry name" value="Release factor"/>
    <property type="match status" value="1"/>
</dbReference>
<dbReference type="AlphaFoldDB" id="A0AAW6TUH5"/>
<evidence type="ECO:0000256" key="6">
    <source>
        <dbReference type="SAM" id="Coils"/>
    </source>
</evidence>
<dbReference type="GO" id="GO:0005737">
    <property type="term" value="C:cytoplasm"/>
    <property type="evidence" value="ECO:0007669"/>
    <property type="project" value="UniProtKB-SubCell"/>
</dbReference>
<dbReference type="NCBIfam" id="TIGR00020">
    <property type="entry name" value="prfB"/>
    <property type="match status" value="1"/>
</dbReference>
<feature type="domain" description="Prokaryotic-type class I peptide chain release factors" evidence="7">
    <location>
        <begin position="244"/>
        <end position="260"/>
    </location>
</feature>
<dbReference type="PANTHER" id="PTHR43116">
    <property type="entry name" value="PEPTIDE CHAIN RELEASE FACTOR 2"/>
    <property type="match status" value="1"/>
</dbReference>
<dbReference type="HAMAP" id="MF_00094">
    <property type="entry name" value="Rel_fac_2"/>
    <property type="match status" value="1"/>
</dbReference>
<evidence type="ECO:0000256" key="2">
    <source>
        <dbReference type="ARBA" id="ARBA00022481"/>
    </source>
</evidence>
<comment type="similarity">
    <text evidence="1 4">Belongs to the prokaryotic/mitochondrial release factor family.</text>
</comment>
<feature type="coiled-coil region" evidence="6">
    <location>
        <begin position="69"/>
        <end position="115"/>
    </location>
</feature>
<evidence type="ECO:0000256" key="1">
    <source>
        <dbReference type="ARBA" id="ARBA00010835"/>
    </source>
</evidence>
<dbReference type="GO" id="GO:0016149">
    <property type="term" value="F:translation release factor activity, codon specific"/>
    <property type="evidence" value="ECO:0007669"/>
    <property type="project" value="UniProtKB-UniRule"/>
</dbReference>
<dbReference type="Proteomes" id="UP001431776">
    <property type="component" value="Unassembled WGS sequence"/>
</dbReference>
<dbReference type="SMART" id="SM00937">
    <property type="entry name" value="PCRF"/>
    <property type="match status" value="1"/>
</dbReference>
<keyword evidence="4" id="KW-0963">Cytoplasm</keyword>
<keyword evidence="3 4" id="KW-0648">Protein biosynthesis</keyword>
<dbReference type="Pfam" id="PF00472">
    <property type="entry name" value="RF-1"/>
    <property type="match status" value="1"/>
</dbReference>
<protein>
    <recommendedName>
        <fullName evidence="4 5">Peptide chain release factor 2</fullName>
        <shortName evidence="4">RF-2</shortName>
    </recommendedName>
</protein>